<evidence type="ECO:0000256" key="5">
    <source>
        <dbReference type="ARBA" id="ARBA00023212"/>
    </source>
</evidence>
<name>A0AAW1RZD4_9CHLO</name>
<dbReference type="GO" id="GO:0048870">
    <property type="term" value="P:cell motility"/>
    <property type="evidence" value="ECO:0007669"/>
    <property type="project" value="TreeGrafter"/>
</dbReference>
<dbReference type="InterPro" id="IPR033378">
    <property type="entry name" value="BRICK1"/>
</dbReference>
<keyword evidence="7" id="KW-1185">Reference proteome</keyword>
<evidence type="ECO:0000256" key="2">
    <source>
        <dbReference type="ARBA" id="ARBA00005620"/>
    </source>
</evidence>
<dbReference type="GO" id="GO:0031209">
    <property type="term" value="C:SCAR complex"/>
    <property type="evidence" value="ECO:0007669"/>
    <property type="project" value="InterPro"/>
</dbReference>
<dbReference type="GO" id="GO:0008064">
    <property type="term" value="P:regulation of actin polymerization or depolymerization"/>
    <property type="evidence" value="ECO:0007669"/>
    <property type="project" value="TreeGrafter"/>
</dbReference>
<reference evidence="6 7" key="1">
    <citation type="journal article" date="2024" name="Nat. Commun.">
        <title>Phylogenomics reveals the evolutionary origins of lichenization in chlorophyte algae.</title>
        <authorList>
            <person name="Puginier C."/>
            <person name="Libourel C."/>
            <person name="Otte J."/>
            <person name="Skaloud P."/>
            <person name="Haon M."/>
            <person name="Grisel S."/>
            <person name="Petersen M."/>
            <person name="Berrin J.G."/>
            <person name="Delaux P.M."/>
            <person name="Dal Grande F."/>
            <person name="Keller J."/>
        </authorList>
    </citation>
    <scope>NUCLEOTIDE SEQUENCE [LARGE SCALE GENOMIC DNA]</scope>
    <source>
        <strain evidence="6 7">SAG 2145</strain>
    </source>
</reference>
<dbReference type="Proteomes" id="UP001438707">
    <property type="component" value="Unassembled WGS sequence"/>
</dbReference>
<dbReference type="GO" id="GO:0007015">
    <property type="term" value="P:actin filament organization"/>
    <property type="evidence" value="ECO:0007669"/>
    <property type="project" value="InterPro"/>
</dbReference>
<gene>
    <name evidence="6" type="ORF">WJX74_001326</name>
</gene>
<dbReference type="GO" id="GO:0005856">
    <property type="term" value="C:cytoskeleton"/>
    <property type="evidence" value="ECO:0007669"/>
    <property type="project" value="UniProtKB-SubCell"/>
</dbReference>
<dbReference type="GO" id="GO:0044877">
    <property type="term" value="F:protein-containing complex binding"/>
    <property type="evidence" value="ECO:0007669"/>
    <property type="project" value="InterPro"/>
</dbReference>
<evidence type="ECO:0000256" key="3">
    <source>
        <dbReference type="ARBA" id="ARBA00022490"/>
    </source>
</evidence>
<dbReference type="PANTHER" id="PTHR33668:SF1">
    <property type="entry name" value="PROTEIN BRICK1"/>
    <property type="match status" value="1"/>
</dbReference>
<dbReference type="AlphaFoldDB" id="A0AAW1RZD4"/>
<evidence type="ECO:0000313" key="7">
    <source>
        <dbReference type="Proteomes" id="UP001438707"/>
    </source>
</evidence>
<evidence type="ECO:0000313" key="6">
    <source>
        <dbReference type="EMBL" id="KAK9838683.1"/>
    </source>
</evidence>
<keyword evidence="4" id="KW-0175">Coiled coil</keyword>
<sequence length="77" mass="8575">MTGSAPETRPSAVQRDWDNREYTLKLALGVKHLSRVLDKFDSSQKARLSQLSTQLTRLERVLDAAEAPLDSASAFKT</sequence>
<protein>
    <submittedName>
        <fullName evidence="6">Uncharacterized protein</fullName>
    </submittedName>
</protein>
<proteinExistence type="inferred from homology"/>
<keyword evidence="3" id="KW-0963">Cytoplasm</keyword>
<accession>A0AAW1RZD4</accession>
<comment type="caution">
    <text evidence="6">The sequence shown here is derived from an EMBL/GenBank/DDBJ whole genome shotgun (WGS) entry which is preliminary data.</text>
</comment>
<evidence type="ECO:0000256" key="4">
    <source>
        <dbReference type="ARBA" id="ARBA00023054"/>
    </source>
</evidence>
<comment type="subcellular location">
    <subcellularLocation>
        <location evidence="1">Cytoplasm</location>
        <location evidence="1">Cytoskeleton</location>
    </subcellularLocation>
</comment>
<dbReference type="EMBL" id="JALJOS010000005">
    <property type="protein sequence ID" value="KAK9838683.1"/>
    <property type="molecule type" value="Genomic_DNA"/>
</dbReference>
<dbReference type="PANTHER" id="PTHR33668">
    <property type="entry name" value="PROTEIN BRICK1"/>
    <property type="match status" value="1"/>
</dbReference>
<evidence type="ECO:0000256" key="1">
    <source>
        <dbReference type="ARBA" id="ARBA00004245"/>
    </source>
</evidence>
<organism evidence="6 7">
    <name type="scientific">Apatococcus lobatus</name>
    <dbReference type="NCBI Taxonomy" id="904363"/>
    <lineage>
        <taxon>Eukaryota</taxon>
        <taxon>Viridiplantae</taxon>
        <taxon>Chlorophyta</taxon>
        <taxon>core chlorophytes</taxon>
        <taxon>Trebouxiophyceae</taxon>
        <taxon>Chlorellales</taxon>
        <taxon>Chlorellaceae</taxon>
        <taxon>Apatococcus</taxon>
    </lineage>
</organism>
<keyword evidence="5" id="KW-0206">Cytoskeleton</keyword>
<comment type="similarity">
    <text evidence="2">Belongs to the BRK1 family.</text>
</comment>
<dbReference type="Gene3D" id="1.20.5.110">
    <property type="match status" value="1"/>
</dbReference>